<evidence type="ECO:0008006" key="4">
    <source>
        <dbReference type="Google" id="ProtNLM"/>
    </source>
</evidence>
<accession>A0A8K1FD27</accession>
<sequence length="408" mass="46051">MALEIMEPDMTTLDAVLAFIDGFEDGQAVKATSVEHTSASMSKRVASERKRTQEKRRHEHKKLQVEQLRREVAELQAVLGRLKGTLLEKHGRKGFKLRMKTLGGRKELTSMWKRMAQRQLERRQAAEEENEQLKKHVEKQWRALVGLQRIVHFQLTSAMNVSASIPRAPSSSSIYRESDPRSHIERCAELLVDVQDTFDDLQTWLGASQAILASDEKPSNGRVVSVSTHQLAIEFADVRAFPFSVGEVADAYWHAGVNQACALDSVSENAEVDGRATYFQVQRMQDTLNSETTNTFHVRMDAAIQRFIEKDRVVVLQARRSLMVPSQGDGEPNMNLAIRQWSVLNAPDGASRDSCTLTTIVRFVLQLDPGASFTTERTSAWSAYTMHRIPQALNVVSTRVEDHLLRVK</sequence>
<proteinExistence type="predicted"/>
<dbReference type="EMBL" id="SPLM01000110">
    <property type="protein sequence ID" value="TMW58995.1"/>
    <property type="molecule type" value="Genomic_DNA"/>
</dbReference>
<dbReference type="Proteomes" id="UP000794436">
    <property type="component" value="Unassembled WGS sequence"/>
</dbReference>
<evidence type="ECO:0000313" key="3">
    <source>
        <dbReference type="Proteomes" id="UP000794436"/>
    </source>
</evidence>
<keyword evidence="3" id="KW-1185">Reference proteome</keyword>
<feature type="region of interest" description="Disordered" evidence="1">
    <location>
        <begin position="34"/>
        <end position="61"/>
    </location>
</feature>
<feature type="compositionally biased region" description="Basic residues" evidence="1">
    <location>
        <begin position="52"/>
        <end position="61"/>
    </location>
</feature>
<dbReference type="AlphaFoldDB" id="A0A8K1FD27"/>
<evidence type="ECO:0000256" key="1">
    <source>
        <dbReference type="SAM" id="MobiDB-lite"/>
    </source>
</evidence>
<protein>
    <recommendedName>
        <fullName evidence="4">BZIP domain-containing protein</fullName>
    </recommendedName>
</protein>
<evidence type="ECO:0000313" key="2">
    <source>
        <dbReference type="EMBL" id="TMW58995.1"/>
    </source>
</evidence>
<comment type="caution">
    <text evidence="2">The sequence shown here is derived from an EMBL/GenBank/DDBJ whole genome shotgun (WGS) entry which is preliminary data.</text>
</comment>
<reference evidence="2" key="1">
    <citation type="submission" date="2019-03" db="EMBL/GenBank/DDBJ databases">
        <title>Long read genome sequence of the mycoparasitic Pythium oligandrum ATCC 38472 isolated from sugarbeet rhizosphere.</title>
        <authorList>
            <person name="Gaulin E."/>
        </authorList>
    </citation>
    <scope>NUCLEOTIDE SEQUENCE</scope>
    <source>
        <strain evidence="2">ATCC 38472_TT</strain>
    </source>
</reference>
<organism evidence="2 3">
    <name type="scientific">Pythium oligandrum</name>
    <name type="common">Mycoparasitic fungus</name>
    <dbReference type="NCBI Taxonomy" id="41045"/>
    <lineage>
        <taxon>Eukaryota</taxon>
        <taxon>Sar</taxon>
        <taxon>Stramenopiles</taxon>
        <taxon>Oomycota</taxon>
        <taxon>Peronosporomycetes</taxon>
        <taxon>Pythiales</taxon>
        <taxon>Pythiaceae</taxon>
        <taxon>Pythium</taxon>
    </lineage>
</organism>
<gene>
    <name evidence="2" type="ORF">Poli38472_007140</name>
</gene>
<name>A0A8K1FD27_PYTOL</name>